<protein>
    <submittedName>
        <fullName evidence="1">2'-5' RNA ligase superfamily protein</fullName>
    </submittedName>
</protein>
<dbReference type="EMBL" id="FSQW01000002">
    <property type="protein sequence ID" value="SIN90972.1"/>
    <property type="molecule type" value="Genomic_DNA"/>
</dbReference>
<dbReference type="Pfam" id="PF13563">
    <property type="entry name" value="2_5_RNA_ligase2"/>
    <property type="match status" value="1"/>
</dbReference>
<keyword evidence="2" id="KW-1185">Reference proteome</keyword>
<dbReference type="STRING" id="1123272.SAMN02745824_2262"/>
<accession>A0A1N6F6R0</accession>
<dbReference type="InterPro" id="IPR009097">
    <property type="entry name" value="Cyclic_Pdiesterase"/>
</dbReference>
<name>A0A1N6F6R0_9SPHN</name>
<dbReference type="RefSeq" id="WP_074205320.1">
    <property type="nucleotide sequence ID" value="NZ_FSQW01000002.1"/>
</dbReference>
<dbReference type="Gene3D" id="3.90.1140.10">
    <property type="entry name" value="Cyclic phosphodiesterase"/>
    <property type="match status" value="1"/>
</dbReference>
<organism evidence="1 2">
    <name type="scientific">Parasphingorhabdus marina DSM 22363</name>
    <dbReference type="NCBI Taxonomy" id="1123272"/>
    <lineage>
        <taxon>Bacteria</taxon>
        <taxon>Pseudomonadati</taxon>
        <taxon>Pseudomonadota</taxon>
        <taxon>Alphaproteobacteria</taxon>
        <taxon>Sphingomonadales</taxon>
        <taxon>Sphingomonadaceae</taxon>
        <taxon>Parasphingorhabdus</taxon>
    </lineage>
</organism>
<evidence type="ECO:0000313" key="2">
    <source>
        <dbReference type="Proteomes" id="UP000185192"/>
    </source>
</evidence>
<sequence>MSDLNRPVIMTASMGKEDFAWADGLRRLHFPPERNFLSAHITLFHHLPPQALPEIRKAVSDLCRHNPKPVAELSKLIHLGRGVAFQVRCPELVEMRMELAEMFHGLLVAQDQQRPRLHITVQNKVTPGEAKELLKNLEADFAPRPFEITGLALHYYMDGPWRDIGQWPFRGR</sequence>
<dbReference type="AlphaFoldDB" id="A0A1N6F6R0"/>
<reference evidence="2" key="1">
    <citation type="submission" date="2016-11" db="EMBL/GenBank/DDBJ databases">
        <authorList>
            <person name="Varghese N."/>
            <person name="Submissions S."/>
        </authorList>
    </citation>
    <scope>NUCLEOTIDE SEQUENCE [LARGE SCALE GENOMIC DNA]</scope>
    <source>
        <strain evidence="2">DSM 22363</strain>
    </source>
</reference>
<gene>
    <name evidence="1" type="ORF">SAMN02745824_2262</name>
</gene>
<proteinExistence type="predicted"/>
<keyword evidence="1" id="KW-0436">Ligase</keyword>
<dbReference type="GO" id="GO:0016874">
    <property type="term" value="F:ligase activity"/>
    <property type="evidence" value="ECO:0007669"/>
    <property type="project" value="UniProtKB-KW"/>
</dbReference>
<dbReference type="Proteomes" id="UP000185192">
    <property type="component" value="Unassembled WGS sequence"/>
</dbReference>
<dbReference type="SUPFAM" id="SSF55144">
    <property type="entry name" value="LigT-like"/>
    <property type="match status" value="1"/>
</dbReference>
<dbReference type="OrthoDB" id="793003at2"/>
<evidence type="ECO:0000313" key="1">
    <source>
        <dbReference type="EMBL" id="SIN90972.1"/>
    </source>
</evidence>